<dbReference type="PANTHER" id="PTHR36503:SF2">
    <property type="entry name" value="BLR2408 PROTEIN"/>
    <property type="match status" value="1"/>
</dbReference>
<keyword evidence="2" id="KW-0456">Lyase</keyword>
<dbReference type="Proteomes" id="UP000682843">
    <property type="component" value="Chromosome"/>
</dbReference>
<organism evidence="2 3">
    <name type="scientific">Tardiphaga alba</name>
    <dbReference type="NCBI Taxonomy" id="340268"/>
    <lineage>
        <taxon>Bacteria</taxon>
        <taxon>Pseudomonadati</taxon>
        <taxon>Pseudomonadota</taxon>
        <taxon>Alphaproteobacteria</taxon>
        <taxon>Hyphomicrobiales</taxon>
        <taxon>Nitrobacteraceae</taxon>
        <taxon>Tardiphaga</taxon>
    </lineage>
</organism>
<reference evidence="2 3" key="1">
    <citation type="submission" date="2019-02" db="EMBL/GenBank/DDBJ databases">
        <title>Emended description of the genus Rhodopseudomonas and description of Rhodopseudomonas albus sp. nov., a non-phototrophic, heavy-metal-tolerant bacterium isolated from garden soil.</title>
        <authorList>
            <person name="Bao Z."/>
            <person name="Cao W.W."/>
            <person name="Sato Y."/>
            <person name="Nishizawa T."/>
            <person name="Zhao J."/>
            <person name="Guo Y."/>
            <person name="Ohta H."/>
        </authorList>
    </citation>
    <scope>NUCLEOTIDE SEQUENCE [LARGE SCALE GENOMIC DNA]</scope>
    <source>
        <strain evidence="2 3">SK50-23</strain>
    </source>
</reference>
<dbReference type="RefSeq" id="WP_211912100.1">
    <property type="nucleotide sequence ID" value="NZ_CP036498.1"/>
</dbReference>
<dbReference type="Gene3D" id="3.10.180.10">
    <property type="entry name" value="2,3-Dihydroxybiphenyl 1,2-Dioxygenase, domain 1"/>
    <property type="match status" value="1"/>
</dbReference>
<keyword evidence="3" id="KW-1185">Reference proteome</keyword>
<dbReference type="InterPro" id="IPR004360">
    <property type="entry name" value="Glyas_Fos-R_dOase_dom"/>
</dbReference>
<protein>
    <submittedName>
        <fullName evidence="2">Lactoylglutathione lyase</fullName>
    </submittedName>
</protein>
<dbReference type="PANTHER" id="PTHR36503">
    <property type="entry name" value="BLR2520 PROTEIN"/>
    <property type="match status" value="1"/>
</dbReference>
<name>A0ABX8A4T1_9BRAD</name>
<sequence>MSKMIFVNLPVSDLPRAVAFYEAVGATKNPQFSDDTAACMVFSDTIHAMLLTHDKYKQFTSKTIVDAKTSSEVLICVSADTRDEVDAIVNKAKAAGGGVDPTPTQDFGFMYGRSYEDPDGHIWEVMWMDMAAAEAAMAT</sequence>
<evidence type="ECO:0000259" key="1">
    <source>
        <dbReference type="PROSITE" id="PS51819"/>
    </source>
</evidence>
<accession>A0ABX8A4T1</accession>
<dbReference type="InterPro" id="IPR037523">
    <property type="entry name" value="VOC_core"/>
</dbReference>
<dbReference type="SUPFAM" id="SSF54593">
    <property type="entry name" value="Glyoxalase/Bleomycin resistance protein/Dihydroxybiphenyl dioxygenase"/>
    <property type="match status" value="1"/>
</dbReference>
<dbReference type="GO" id="GO:0016829">
    <property type="term" value="F:lyase activity"/>
    <property type="evidence" value="ECO:0007669"/>
    <property type="project" value="UniProtKB-KW"/>
</dbReference>
<evidence type="ECO:0000313" key="2">
    <source>
        <dbReference type="EMBL" id="QUS38562.1"/>
    </source>
</evidence>
<dbReference type="CDD" id="cd09012">
    <property type="entry name" value="VOC_like"/>
    <property type="match status" value="1"/>
</dbReference>
<dbReference type="EMBL" id="CP036498">
    <property type="protein sequence ID" value="QUS38562.1"/>
    <property type="molecule type" value="Genomic_DNA"/>
</dbReference>
<dbReference type="PROSITE" id="PS51819">
    <property type="entry name" value="VOC"/>
    <property type="match status" value="1"/>
</dbReference>
<feature type="domain" description="VOC" evidence="1">
    <location>
        <begin position="3"/>
        <end position="128"/>
    </location>
</feature>
<dbReference type="InterPro" id="IPR029068">
    <property type="entry name" value="Glyas_Bleomycin-R_OHBP_Dase"/>
</dbReference>
<gene>
    <name evidence="2" type="ORF">RPMA_06735</name>
</gene>
<proteinExistence type="predicted"/>
<evidence type="ECO:0000313" key="3">
    <source>
        <dbReference type="Proteomes" id="UP000682843"/>
    </source>
</evidence>
<dbReference type="Pfam" id="PF00903">
    <property type="entry name" value="Glyoxalase"/>
    <property type="match status" value="1"/>
</dbReference>